<sequence>MFGKNRIEAFSDGVIAIIITIMVLELKAPHRADISELSSLFPKFFSYILSFLYVGIYWNNHHHTFSVVNKINGKILWANTHLLFWLSLIPFTTSWMGETNFSEISAMMYGGVLLACSIAYYILIHLLIKSQGKNSKLKKAIGNDIKGKISPILYLTGIISAFFLPVISLFFYALTAVLWIIPDNRIEKLHIEEEK</sequence>
<keyword evidence="9" id="KW-0406">Ion transport</keyword>
<keyword evidence="11" id="KW-0407">Ion channel</keyword>
<accession>A0AAX2J7J7</accession>
<evidence type="ECO:0000313" key="15">
    <source>
        <dbReference type="Proteomes" id="UP000249008"/>
    </source>
</evidence>
<dbReference type="RefSeq" id="WP_005976119.1">
    <property type="nucleotide sequence ID" value="NZ_CABKNW010000001.1"/>
</dbReference>
<evidence type="ECO:0000256" key="6">
    <source>
        <dbReference type="ARBA" id="ARBA00022826"/>
    </source>
</evidence>
<keyword evidence="4" id="KW-0633">Potassium transport</keyword>
<evidence type="ECO:0000256" key="3">
    <source>
        <dbReference type="ARBA" id="ARBA00022448"/>
    </source>
</evidence>
<keyword evidence="7" id="KW-0630">Potassium</keyword>
<dbReference type="GeneID" id="78455248"/>
<evidence type="ECO:0000256" key="5">
    <source>
        <dbReference type="ARBA" id="ARBA00022692"/>
    </source>
</evidence>
<keyword evidence="6" id="KW-0631">Potassium channel</keyword>
<keyword evidence="8 13" id="KW-1133">Transmembrane helix</keyword>
<evidence type="ECO:0000313" key="14">
    <source>
        <dbReference type="EMBL" id="SQJ00352.1"/>
    </source>
</evidence>
<dbReference type="PANTHER" id="PTHR31462:SF5">
    <property type="entry name" value="ENDOSOMAL_LYSOSOMAL PROTON CHANNEL TMEM175"/>
    <property type="match status" value="1"/>
</dbReference>
<dbReference type="EMBL" id="LS483487">
    <property type="protein sequence ID" value="SQJ00352.1"/>
    <property type="molecule type" value="Genomic_DNA"/>
</dbReference>
<evidence type="ECO:0000256" key="11">
    <source>
        <dbReference type="ARBA" id="ARBA00023303"/>
    </source>
</evidence>
<evidence type="ECO:0000256" key="2">
    <source>
        <dbReference type="ARBA" id="ARBA00006920"/>
    </source>
</evidence>
<keyword evidence="5 13" id="KW-0812">Transmembrane</keyword>
<feature type="transmembrane region" description="Helical" evidence="13">
    <location>
        <begin position="7"/>
        <end position="24"/>
    </location>
</feature>
<evidence type="ECO:0000256" key="1">
    <source>
        <dbReference type="ARBA" id="ARBA00004141"/>
    </source>
</evidence>
<feature type="transmembrane region" description="Helical" evidence="13">
    <location>
        <begin position="76"/>
        <end position="96"/>
    </location>
</feature>
<dbReference type="AlphaFoldDB" id="A0AAX2J7J7"/>
<dbReference type="PANTHER" id="PTHR31462">
    <property type="entry name" value="ENDOSOMAL/LYSOSOMAL POTASSIUM CHANNEL TMEM175"/>
    <property type="match status" value="1"/>
</dbReference>
<evidence type="ECO:0000256" key="4">
    <source>
        <dbReference type="ARBA" id="ARBA00022538"/>
    </source>
</evidence>
<comment type="catalytic activity">
    <reaction evidence="12">
        <text>K(+)(in) = K(+)(out)</text>
        <dbReference type="Rhea" id="RHEA:29463"/>
        <dbReference type="ChEBI" id="CHEBI:29103"/>
    </reaction>
</comment>
<evidence type="ECO:0000256" key="10">
    <source>
        <dbReference type="ARBA" id="ARBA00023136"/>
    </source>
</evidence>
<dbReference type="GO" id="GO:0005267">
    <property type="term" value="F:potassium channel activity"/>
    <property type="evidence" value="ECO:0007669"/>
    <property type="project" value="UniProtKB-KW"/>
</dbReference>
<evidence type="ECO:0000256" key="7">
    <source>
        <dbReference type="ARBA" id="ARBA00022958"/>
    </source>
</evidence>
<evidence type="ECO:0000256" key="9">
    <source>
        <dbReference type="ARBA" id="ARBA00023065"/>
    </source>
</evidence>
<evidence type="ECO:0000256" key="12">
    <source>
        <dbReference type="ARBA" id="ARBA00034430"/>
    </source>
</evidence>
<feature type="transmembrane region" description="Helical" evidence="13">
    <location>
        <begin position="149"/>
        <end position="181"/>
    </location>
</feature>
<keyword evidence="3" id="KW-0813">Transport</keyword>
<evidence type="ECO:0000256" key="8">
    <source>
        <dbReference type="ARBA" id="ARBA00022989"/>
    </source>
</evidence>
<proteinExistence type="inferred from homology"/>
<comment type="similarity">
    <text evidence="2">Belongs to the TMEM175 family.</text>
</comment>
<evidence type="ECO:0000256" key="13">
    <source>
        <dbReference type="SAM" id="Phobius"/>
    </source>
</evidence>
<protein>
    <submittedName>
        <fullName evidence="14">Protein of uncharacterized function (DUF1211)</fullName>
    </submittedName>
</protein>
<name>A0AAX2J7J7_9FUSO</name>
<dbReference type="InterPro" id="IPR010617">
    <property type="entry name" value="TMEM175-like"/>
</dbReference>
<dbReference type="GO" id="GO:0016020">
    <property type="term" value="C:membrane"/>
    <property type="evidence" value="ECO:0007669"/>
    <property type="project" value="UniProtKB-SubCell"/>
</dbReference>
<organism evidence="14 15">
    <name type="scientific">Fusobacterium ulcerans</name>
    <dbReference type="NCBI Taxonomy" id="861"/>
    <lineage>
        <taxon>Bacteria</taxon>
        <taxon>Fusobacteriati</taxon>
        <taxon>Fusobacteriota</taxon>
        <taxon>Fusobacteriia</taxon>
        <taxon>Fusobacteriales</taxon>
        <taxon>Fusobacteriaceae</taxon>
        <taxon>Fusobacterium</taxon>
    </lineage>
</organism>
<feature type="transmembrane region" description="Helical" evidence="13">
    <location>
        <begin position="44"/>
        <end position="60"/>
    </location>
</feature>
<feature type="transmembrane region" description="Helical" evidence="13">
    <location>
        <begin position="108"/>
        <end position="128"/>
    </location>
</feature>
<reference evidence="14 15" key="1">
    <citation type="submission" date="2018-06" db="EMBL/GenBank/DDBJ databases">
        <authorList>
            <consortium name="Pathogen Informatics"/>
            <person name="Doyle S."/>
        </authorList>
    </citation>
    <scope>NUCLEOTIDE SEQUENCE [LARGE SCALE GENOMIC DNA]</scope>
    <source>
        <strain evidence="14 15">NCTC12112</strain>
    </source>
</reference>
<gene>
    <name evidence="14" type="ORF">NCTC12112_00660</name>
</gene>
<dbReference type="Pfam" id="PF06736">
    <property type="entry name" value="TMEM175"/>
    <property type="match status" value="1"/>
</dbReference>
<dbReference type="KEGG" id="ful:C4N20_10525"/>
<dbReference type="GO" id="GO:0015252">
    <property type="term" value="F:proton channel activity"/>
    <property type="evidence" value="ECO:0007669"/>
    <property type="project" value="InterPro"/>
</dbReference>
<comment type="subcellular location">
    <subcellularLocation>
        <location evidence="1">Membrane</location>
        <topology evidence="1">Multi-pass membrane protein</topology>
    </subcellularLocation>
</comment>
<dbReference type="Proteomes" id="UP000249008">
    <property type="component" value="Chromosome 1"/>
</dbReference>
<keyword evidence="10 13" id="KW-0472">Membrane</keyword>